<gene>
    <name evidence="2" type="ORF">KABA2_04S11770</name>
</gene>
<dbReference type="Proteomes" id="UP000644660">
    <property type="component" value="Unassembled WGS sequence"/>
</dbReference>
<sequence length="45" mass="5131">MTLTTNTLPGGVILVFILVGLACIAIILTIIYRKWQERQRGLQRF</sequence>
<dbReference type="EMBL" id="CAEFZW010000004">
    <property type="protein sequence ID" value="CAB4254677.1"/>
    <property type="molecule type" value="Genomic_DNA"/>
</dbReference>
<dbReference type="RefSeq" id="XP_041406521.1">
    <property type="nucleotide sequence ID" value="XM_041550587.1"/>
</dbReference>
<keyword evidence="3" id="KW-1185">Reference proteome</keyword>
<evidence type="ECO:0000313" key="3">
    <source>
        <dbReference type="Proteomes" id="UP000644660"/>
    </source>
</evidence>
<evidence type="ECO:0000313" key="2">
    <source>
        <dbReference type="EMBL" id="CAB4254677.1"/>
    </source>
</evidence>
<feature type="transmembrane region" description="Helical" evidence="1">
    <location>
        <begin position="12"/>
        <end position="32"/>
    </location>
</feature>
<dbReference type="GeneID" id="64857681"/>
<keyword evidence="1" id="KW-1133">Transmembrane helix</keyword>
<evidence type="ECO:0000256" key="1">
    <source>
        <dbReference type="SAM" id="Phobius"/>
    </source>
</evidence>
<proteinExistence type="predicted"/>
<name>A0A8H2ZJZ1_9SACH</name>
<protein>
    <submittedName>
        <fullName evidence="2">Similar to Saccharomyces cerevisiae YEL017C-A PMP2 Proteolipid associated with plasma membrane H(+)-ATPase (Pma1p)</fullName>
    </submittedName>
</protein>
<dbReference type="InterPro" id="IPR012589">
    <property type="entry name" value="Pmp1/Pmp2"/>
</dbReference>
<dbReference type="Pfam" id="PF08114">
    <property type="entry name" value="PMP1_2"/>
    <property type="match status" value="1"/>
</dbReference>
<keyword evidence="1" id="KW-0812">Transmembrane</keyword>
<dbReference type="OrthoDB" id="4065235at2759"/>
<comment type="caution">
    <text evidence="2">The sequence shown here is derived from an EMBL/GenBank/DDBJ whole genome shotgun (WGS) entry which is preliminary data.</text>
</comment>
<accession>A0A8H2ZJZ1</accession>
<organism evidence="2 3">
    <name type="scientific">Maudiozyma barnettii</name>
    <dbReference type="NCBI Taxonomy" id="61262"/>
    <lineage>
        <taxon>Eukaryota</taxon>
        <taxon>Fungi</taxon>
        <taxon>Dikarya</taxon>
        <taxon>Ascomycota</taxon>
        <taxon>Saccharomycotina</taxon>
        <taxon>Saccharomycetes</taxon>
        <taxon>Saccharomycetales</taxon>
        <taxon>Saccharomycetaceae</taxon>
        <taxon>Maudiozyma</taxon>
    </lineage>
</organism>
<reference evidence="2 3" key="1">
    <citation type="submission" date="2020-05" db="EMBL/GenBank/DDBJ databases">
        <authorList>
            <person name="Casaregola S."/>
            <person name="Devillers H."/>
            <person name="Grondin C."/>
        </authorList>
    </citation>
    <scope>NUCLEOTIDE SEQUENCE [LARGE SCALE GENOMIC DNA]</scope>
    <source>
        <strain evidence="2 3">CLIB 1767</strain>
    </source>
</reference>
<dbReference type="AlphaFoldDB" id="A0A8H2ZJZ1"/>
<dbReference type="GO" id="GO:0030234">
    <property type="term" value="F:enzyme regulator activity"/>
    <property type="evidence" value="ECO:0007669"/>
    <property type="project" value="InterPro"/>
</dbReference>
<keyword evidence="1" id="KW-0472">Membrane</keyword>